<organism evidence="4 5">
    <name type="scientific">Candidatus Cohnella colombiensis</name>
    <dbReference type="NCBI Taxonomy" id="3121368"/>
    <lineage>
        <taxon>Bacteria</taxon>
        <taxon>Bacillati</taxon>
        <taxon>Bacillota</taxon>
        <taxon>Bacilli</taxon>
        <taxon>Bacillales</taxon>
        <taxon>Paenibacillaceae</taxon>
        <taxon>Cohnella</taxon>
    </lineage>
</organism>
<evidence type="ECO:0000313" key="5">
    <source>
        <dbReference type="Proteomes" id="UP001178662"/>
    </source>
</evidence>
<evidence type="ECO:0000256" key="2">
    <source>
        <dbReference type="HAMAP-Rule" id="MF_01940"/>
    </source>
</evidence>
<proteinExistence type="inferred from homology"/>
<feature type="active site" description="Proton acceptor" evidence="2">
    <location>
        <position position="129"/>
    </location>
</feature>
<feature type="domain" description="Phosphoesterase HXTX" evidence="3">
    <location>
        <begin position="103"/>
        <end position="174"/>
    </location>
</feature>
<dbReference type="Pfam" id="PF02834">
    <property type="entry name" value="LigT_PEase"/>
    <property type="match status" value="2"/>
</dbReference>
<comment type="catalytic activity">
    <reaction evidence="2">
        <text>a 3'-end 2',3'-cyclophospho-ribonucleotide-RNA + H2O = a 3'-end 2'-phospho-ribonucleotide-RNA + H(+)</text>
        <dbReference type="Rhea" id="RHEA:11828"/>
        <dbReference type="Rhea" id="RHEA-COMP:10464"/>
        <dbReference type="Rhea" id="RHEA-COMP:17353"/>
        <dbReference type="ChEBI" id="CHEBI:15377"/>
        <dbReference type="ChEBI" id="CHEBI:15378"/>
        <dbReference type="ChEBI" id="CHEBI:83064"/>
        <dbReference type="ChEBI" id="CHEBI:173113"/>
        <dbReference type="EC" id="3.1.4.58"/>
    </reaction>
</comment>
<dbReference type="GO" id="GO:0004113">
    <property type="term" value="F:2',3'-cyclic-nucleotide 3'-phosphodiesterase activity"/>
    <property type="evidence" value="ECO:0007669"/>
    <property type="project" value="InterPro"/>
</dbReference>
<name>A0AA95EYD1_9BACL</name>
<feature type="domain" description="Phosphoesterase HXTX" evidence="3">
    <location>
        <begin position="16"/>
        <end position="93"/>
    </location>
</feature>
<dbReference type="PANTHER" id="PTHR35561">
    <property type="entry name" value="RNA 2',3'-CYCLIC PHOSPHODIESTERASE"/>
    <property type="match status" value="1"/>
</dbReference>
<keyword evidence="1 2" id="KW-0378">Hydrolase</keyword>
<protein>
    <recommendedName>
        <fullName evidence="2">RNA 2',3'-cyclic phosphodiesterase</fullName>
        <shortName evidence="2">RNA 2',3'-CPDase</shortName>
        <ecNumber evidence="2">3.1.4.58</ecNumber>
    </recommendedName>
</protein>
<sequence>MSQTMRLFVALPIHGEATEALTHWTNSNKENLAFRKWTHPLDYHITLQFLGDTSLEQVNGLQTALSGIKAKPFALQLNGAGYFGSSKSPSVLWAGVAGMTIELINLHELIIRTTHELGFEVEKRKYSPHITLARNYTGMQEFNVHAIQTAPIETEWKADRFTLMKTHMHATPMYEPIGNFPLLEG</sequence>
<dbReference type="InterPro" id="IPR009097">
    <property type="entry name" value="Cyclic_Pdiesterase"/>
</dbReference>
<feature type="active site" description="Proton donor" evidence="2">
    <location>
        <position position="44"/>
    </location>
</feature>
<dbReference type="HAMAP" id="MF_01940">
    <property type="entry name" value="RNA_CPDase"/>
    <property type="match status" value="1"/>
</dbReference>
<dbReference type="AlphaFoldDB" id="A0AA95EYD1"/>
<dbReference type="Gene3D" id="3.90.1140.10">
    <property type="entry name" value="Cyclic phosphodiesterase"/>
    <property type="match status" value="1"/>
</dbReference>
<dbReference type="SUPFAM" id="SSF55144">
    <property type="entry name" value="LigT-like"/>
    <property type="match status" value="1"/>
</dbReference>
<feature type="short sequence motif" description="HXTX 1" evidence="2">
    <location>
        <begin position="44"/>
        <end position="47"/>
    </location>
</feature>
<dbReference type="EMBL" id="CP119317">
    <property type="protein sequence ID" value="WEK55785.1"/>
    <property type="molecule type" value="Genomic_DNA"/>
</dbReference>
<reference evidence="4" key="1">
    <citation type="submission" date="2023-03" db="EMBL/GenBank/DDBJ databases">
        <title>Andean soil-derived lignocellulolytic bacterial consortium as a source of novel taxa and putative plastic-active enzymes.</title>
        <authorList>
            <person name="Diaz-Garcia L."/>
            <person name="Chuvochina M."/>
            <person name="Feuerriegel G."/>
            <person name="Bunk B."/>
            <person name="Sproer C."/>
            <person name="Streit W.R."/>
            <person name="Rodriguez L.M."/>
            <person name="Overmann J."/>
            <person name="Jimenez D.J."/>
        </authorList>
    </citation>
    <scope>NUCLEOTIDE SEQUENCE</scope>
    <source>
        <strain evidence="4">MAG 2441</strain>
    </source>
</reference>
<keyword evidence="5" id="KW-1185">Reference proteome</keyword>
<dbReference type="InterPro" id="IPR014051">
    <property type="entry name" value="Phosphoesterase_HXTX"/>
</dbReference>
<accession>A0AA95EYD1</accession>
<evidence type="ECO:0000256" key="1">
    <source>
        <dbReference type="ARBA" id="ARBA00022801"/>
    </source>
</evidence>
<comment type="similarity">
    <text evidence="2">Belongs to the 2H phosphoesterase superfamily. ThpR family.</text>
</comment>
<gene>
    <name evidence="4" type="primary">thpR</name>
    <name evidence="4" type="ORF">P0Y55_06995</name>
</gene>
<dbReference type="EC" id="3.1.4.58" evidence="2"/>
<dbReference type="PANTHER" id="PTHR35561:SF1">
    <property type="entry name" value="RNA 2',3'-CYCLIC PHOSPHODIESTERASE"/>
    <property type="match status" value="1"/>
</dbReference>
<evidence type="ECO:0000313" key="4">
    <source>
        <dbReference type="EMBL" id="WEK55785.1"/>
    </source>
</evidence>
<dbReference type="Proteomes" id="UP001178662">
    <property type="component" value="Chromosome"/>
</dbReference>
<feature type="short sequence motif" description="HXTX 2" evidence="2">
    <location>
        <begin position="129"/>
        <end position="132"/>
    </location>
</feature>
<dbReference type="NCBIfam" id="TIGR02258">
    <property type="entry name" value="2_5_ligase"/>
    <property type="match status" value="1"/>
</dbReference>
<evidence type="ECO:0000259" key="3">
    <source>
        <dbReference type="Pfam" id="PF02834"/>
    </source>
</evidence>
<dbReference type="GO" id="GO:0008664">
    <property type="term" value="F:RNA 2',3'-cyclic 3'-phosphodiesterase activity"/>
    <property type="evidence" value="ECO:0007669"/>
    <property type="project" value="UniProtKB-EC"/>
</dbReference>
<comment type="function">
    <text evidence="2">Hydrolyzes RNA 2',3'-cyclic phosphodiester to an RNA 2'-phosphomonoester.</text>
</comment>
<dbReference type="InterPro" id="IPR004175">
    <property type="entry name" value="RNA_CPDase"/>
</dbReference>